<proteinExistence type="predicted"/>
<reference evidence="1" key="1">
    <citation type="journal article" date="2021" name="Proc. Natl. Acad. Sci. U.S.A.">
        <title>A Catalog of Tens of Thousands of Viruses from Human Metagenomes Reveals Hidden Associations with Chronic Diseases.</title>
        <authorList>
            <person name="Tisza M.J."/>
            <person name="Buck C.B."/>
        </authorList>
    </citation>
    <scope>NUCLEOTIDE SEQUENCE</scope>
    <source>
        <strain evidence="1">CtzO58</strain>
    </source>
</reference>
<dbReference type="EMBL" id="BK016157">
    <property type="protein sequence ID" value="DAF98918.1"/>
    <property type="molecule type" value="Genomic_DNA"/>
</dbReference>
<evidence type="ECO:0000313" key="1">
    <source>
        <dbReference type="EMBL" id="DAF98918.1"/>
    </source>
</evidence>
<protein>
    <submittedName>
        <fullName evidence="1">Uncharacterized protein</fullName>
    </submittedName>
</protein>
<accession>A0A8S5UX27</accession>
<sequence>MRFLGRAARGLLRPKKAPFRALRTQSTVFHSFDGKIFIKECLSAVISTVSAVVLGFSARFNRSPGHHVPVVRTHPAAFSGVLYPGVADANFVI</sequence>
<name>A0A8S5UX27_9CAUD</name>
<organism evidence="1">
    <name type="scientific">Siphoviridae sp. ctzO58</name>
    <dbReference type="NCBI Taxonomy" id="2825748"/>
    <lineage>
        <taxon>Viruses</taxon>
        <taxon>Duplodnaviria</taxon>
        <taxon>Heunggongvirae</taxon>
        <taxon>Uroviricota</taxon>
        <taxon>Caudoviricetes</taxon>
    </lineage>
</organism>